<dbReference type="Gene3D" id="3.40.50.150">
    <property type="entry name" value="Vaccinia Virus protein VP39"/>
    <property type="match status" value="1"/>
</dbReference>
<evidence type="ECO:0000313" key="1">
    <source>
        <dbReference type="EMBL" id="ATL69358.1"/>
    </source>
</evidence>
<evidence type="ECO:0000313" key="2">
    <source>
        <dbReference type="Proteomes" id="UP000221961"/>
    </source>
</evidence>
<dbReference type="KEGG" id="ntp:CRH09_27425"/>
<sequence>MLVYFYGVAGRRGSRRRGVGSRGYPASPNVHEVTQKVDSAARVLSIDYDPVVHAYANAYCPVCPE</sequence>
<dbReference type="EMBL" id="CP023778">
    <property type="protein sequence ID" value="ATL69358.1"/>
    <property type="molecule type" value="Genomic_DNA"/>
</dbReference>
<name>A0A291RQ17_9NOCA</name>
<accession>A0A291RQ17</accession>
<organism evidence="1 2">
    <name type="scientific">Nocardia terpenica</name>
    <dbReference type="NCBI Taxonomy" id="455432"/>
    <lineage>
        <taxon>Bacteria</taxon>
        <taxon>Bacillati</taxon>
        <taxon>Actinomycetota</taxon>
        <taxon>Actinomycetes</taxon>
        <taxon>Mycobacteriales</taxon>
        <taxon>Nocardiaceae</taxon>
        <taxon>Nocardia</taxon>
    </lineage>
</organism>
<dbReference type="AlphaFoldDB" id="A0A291RQ17"/>
<dbReference type="Pfam" id="PF04672">
    <property type="entry name" value="Methyltransf_19"/>
    <property type="match status" value="1"/>
</dbReference>
<dbReference type="InterPro" id="IPR029063">
    <property type="entry name" value="SAM-dependent_MTases_sf"/>
</dbReference>
<protein>
    <submittedName>
        <fullName evidence="1">Uncharacterized protein</fullName>
    </submittedName>
</protein>
<dbReference type="Proteomes" id="UP000221961">
    <property type="component" value="Chromosome"/>
</dbReference>
<gene>
    <name evidence="1" type="ORF">CRH09_27425</name>
</gene>
<dbReference type="InterPro" id="IPR006764">
    <property type="entry name" value="SAM_dep_MeTrfase_SAV2177_type"/>
</dbReference>
<proteinExistence type="predicted"/>
<reference evidence="1 2" key="1">
    <citation type="submission" date="2017-10" db="EMBL/GenBank/DDBJ databases">
        <title>Comparative genomics between pathogenic Norcardia.</title>
        <authorList>
            <person name="Zeng L."/>
        </authorList>
    </citation>
    <scope>NUCLEOTIDE SEQUENCE [LARGE SCALE GENOMIC DNA]</scope>
    <source>
        <strain evidence="1 2">NC_YFY_NT001</strain>
    </source>
</reference>